<evidence type="ECO:0000313" key="3">
    <source>
        <dbReference type="Proteomes" id="UP001060919"/>
    </source>
</evidence>
<accession>A0A915YLV8</accession>
<feature type="chain" id="PRO_5037631704" evidence="1">
    <location>
        <begin position="21"/>
        <end position="191"/>
    </location>
</feature>
<keyword evidence="1" id="KW-0732">Signal</keyword>
<organism evidence="2 3">
    <name type="scientific">Aureispira anguillae</name>
    <dbReference type="NCBI Taxonomy" id="2864201"/>
    <lineage>
        <taxon>Bacteria</taxon>
        <taxon>Pseudomonadati</taxon>
        <taxon>Bacteroidota</taxon>
        <taxon>Saprospiria</taxon>
        <taxon>Saprospirales</taxon>
        <taxon>Saprospiraceae</taxon>
        <taxon>Aureispira</taxon>
    </lineage>
</organism>
<dbReference type="RefSeq" id="WP_264790493.1">
    <property type="nucleotide sequence ID" value="NZ_AP026867.1"/>
</dbReference>
<dbReference type="KEGG" id="aup:AsAng_0061150"/>
<dbReference type="AlphaFoldDB" id="A0A915YLV8"/>
<dbReference type="Proteomes" id="UP001060919">
    <property type="component" value="Chromosome"/>
</dbReference>
<reference evidence="2" key="1">
    <citation type="submission" date="2022-09" db="EMBL/GenBank/DDBJ databases">
        <title>Aureispira anguillicida sp. nov., isolated from Leptocephalus of Japanese eel Anguilla japonica.</title>
        <authorList>
            <person name="Yuasa K."/>
            <person name="Mekata T."/>
            <person name="Ikunari K."/>
        </authorList>
    </citation>
    <scope>NUCLEOTIDE SEQUENCE</scope>
    <source>
        <strain evidence="2">EL160426</strain>
    </source>
</reference>
<protein>
    <submittedName>
        <fullName evidence="2">Uncharacterized protein</fullName>
    </submittedName>
</protein>
<keyword evidence="3" id="KW-1185">Reference proteome</keyword>
<evidence type="ECO:0000313" key="2">
    <source>
        <dbReference type="EMBL" id="BDS15331.1"/>
    </source>
</evidence>
<gene>
    <name evidence="2" type="ORF">AsAng_0061150</name>
</gene>
<dbReference type="EMBL" id="AP026867">
    <property type="protein sequence ID" value="BDS15331.1"/>
    <property type="molecule type" value="Genomic_DNA"/>
</dbReference>
<feature type="signal peptide" evidence="1">
    <location>
        <begin position="1"/>
        <end position="20"/>
    </location>
</feature>
<proteinExistence type="predicted"/>
<name>A0A915YLV8_9BACT</name>
<sequence>MNLKLLFFITLLAGSVFCQAQKRKKIKLEDEKIALQFFLDSIYPFRPLIKDKQLVSEGKIWHASYYAFVHLIPNYRKIREFYQKDEDSGIYRSPIKSRPKEYQGGVKGRFSPCKYGIKKRTYNYFSNKHDSLIARLDMSSMYYDSTKQENLVNINIIRTSLKDTGHWYITFCYGIVIKNKKVKYWAIRETY</sequence>
<evidence type="ECO:0000256" key="1">
    <source>
        <dbReference type="SAM" id="SignalP"/>
    </source>
</evidence>